<dbReference type="PRINTS" id="PR00969">
    <property type="entry name" value="CHAPERONPILI"/>
</dbReference>
<feature type="domain" description="Pili assembly chaperone N-terminal" evidence="8">
    <location>
        <begin position="22"/>
        <end position="140"/>
    </location>
</feature>
<dbReference type="FunFam" id="2.60.40.10:FF:000458">
    <property type="entry name" value="Molecular chaperone FimC"/>
    <property type="match status" value="1"/>
</dbReference>
<evidence type="ECO:0000256" key="1">
    <source>
        <dbReference type="ARBA" id="ARBA00004418"/>
    </source>
</evidence>
<protein>
    <submittedName>
        <fullName evidence="10">Molecular chaperone</fullName>
    </submittedName>
</protein>
<proteinExistence type="inferred from homology"/>
<evidence type="ECO:0000259" key="8">
    <source>
        <dbReference type="Pfam" id="PF00345"/>
    </source>
</evidence>
<evidence type="ECO:0000256" key="4">
    <source>
        <dbReference type="ARBA" id="ARBA00022729"/>
    </source>
</evidence>
<accession>A0A9J6QMI9</accession>
<evidence type="ECO:0000256" key="3">
    <source>
        <dbReference type="ARBA" id="ARBA00022558"/>
    </source>
</evidence>
<dbReference type="PANTHER" id="PTHR30251">
    <property type="entry name" value="PILUS ASSEMBLY CHAPERONE"/>
    <property type="match status" value="1"/>
</dbReference>
<dbReference type="InterPro" id="IPR016147">
    <property type="entry name" value="Pili_assmbl_chaperone_N"/>
</dbReference>
<evidence type="ECO:0000256" key="7">
    <source>
        <dbReference type="SAM" id="SignalP"/>
    </source>
</evidence>
<feature type="domain" description="Pili assembly chaperone C-terminal" evidence="9">
    <location>
        <begin position="162"/>
        <end position="216"/>
    </location>
</feature>
<keyword evidence="11" id="KW-1185">Reference proteome</keyword>
<dbReference type="Proteomes" id="UP001061282">
    <property type="component" value="Unassembled WGS sequence"/>
</dbReference>
<evidence type="ECO:0000256" key="5">
    <source>
        <dbReference type="ARBA" id="ARBA00022764"/>
    </source>
</evidence>
<feature type="chain" id="PRO_5039904797" evidence="7">
    <location>
        <begin position="22"/>
        <end position="222"/>
    </location>
</feature>
<dbReference type="InterPro" id="IPR013783">
    <property type="entry name" value="Ig-like_fold"/>
</dbReference>
<dbReference type="AlphaFoldDB" id="A0A9J6QMI9"/>
<dbReference type="SUPFAM" id="SSF49354">
    <property type="entry name" value="PapD-like"/>
    <property type="match status" value="1"/>
</dbReference>
<dbReference type="RefSeq" id="WP_271270018.1">
    <property type="nucleotide sequence ID" value="NZ_JAMGZJ010000078.1"/>
</dbReference>
<dbReference type="SUPFAM" id="SSF49584">
    <property type="entry name" value="Periplasmic chaperone C-domain"/>
    <property type="match status" value="1"/>
</dbReference>
<dbReference type="Pfam" id="PF02753">
    <property type="entry name" value="PapD_C"/>
    <property type="match status" value="1"/>
</dbReference>
<reference evidence="10" key="1">
    <citation type="submission" date="2022-05" db="EMBL/GenBank/DDBJ databases">
        <title>Description of a novel species of Leclercia; Leclercia tamurae and the Proposal for a Novel Genus Silvania gen. nov. Containing Two Novel Species Silvania hatchlandensis sp. nov. and Silvania confinis sp. nov. Isolated from the Rhizosphere of Oak.</title>
        <authorList>
            <person name="Maddock D.W."/>
            <person name="Brady C.L."/>
            <person name="Denman S."/>
            <person name="Arnold D."/>
        </authorList>
    </citation>
    <scope>NUCLEOTIDE SEQUENCE</scope>
    <source>
        <strain evidence="10">H4N4</strain>
    </source>
</reference>
<dbReference type="InterPro" id="IPR016148">
    <property type="entry name" value="Pili_assmbl_chaperone_C"/>
</dbReference>
<evidence type="ECO:0000313" key="10">
    <source>
        <dbReference type="EMBL" id="MCU6671547.1"/>
    </source>
</evidence>
<dbReference type="InterPro" id="IPR050643">
    <property type="entry name" value="Periplasmic_pilus_chap"/>
</dbReference>
<dbReference type="InterPro" id="IPR036316">
    <property type="entry name" value="Pili_assmbl_chap_C_dom_sf"/>
</dbReference>
<dbReference type="InterPro" id="IPR001829">
    <property type="entry name" value="Pili_assmbl_chaperone_bac"/>
</dbReference>
<evidence type="ECO:0000256" key="2">
    <source>
        <dbReference type="ARBA" id="ARBA00007399"/>
    </source>
</evidence>
<keyword evidence="3" id="KW-1029">Fimbrium biogenesis</keyword>
<dbReference type="InterPro" id="IPR008962">
    <property type="entry name" value="PapD-like_sf"/>
</dbReference>
<dbReference type="Pfam" id="PF00345">
    <property type="entry name" value="PapD_N"/>
    <property type="match status" value="1"/>
</dbReference>
<dbReference type="EMBL" id="JAMGZJ010000078">
    <property type="protein sequence ID" value="MCU6671547.1"/>
    <property type="molecule type" value="Genomic_DNA"/>
</dbReference>
<feature type="signal peptide" evidence="7">
    <location>
        <begin position="1"/>
        <end position="21"/>
    </location>
</feature>
<evidence type="ECO:0000259" key="9">
    <source>
        <dbReference type="Pfam" id="PF02753"/>
    </source>
</evidence>
<dbReference type="GO" id="GO:0071555">
    <property type="term" value="P:cell wall organization"/>
    <property type="evidence" value="ECO:0007669"/>
    <property type="project" value="InterPro"/>
</dbReference>
<comment type="subcellular location">
    <subcellularLocation>
        <location evidence="1">Periplasm</location>
    </subcellularLocation>
</comment>
<gene>
    <name evidence="10" type="ORF">M8013_22780</name>
</gene>
<sequence length="222" mass="24686">MNNKIIATLFLSLSYTLSAHAGVVMGGTRVVYPQGQREVAFSITNMEKDTPYLIQSWVENFNGDNKPTPPFVVTPTLFRLDAEQKNTLRISYLGTPLPADHESVFWLSVKNIAPTPKANSNKLQINVKSKFKIFYRPKGLTGNPALAYQQLTFTCSGNTLTVHNPSPWFVSFYRIKVGTRELNEPGMVDPLADHHWSVPCAGPVSWQAINDFGGLTRLATQS</sequence>
<keyword evidence="5" id="KW-0574">Periplasm</keyword>
<comment type="caution">
    <text evidence="10">The sequence shown here is derived from an EMBL/GenBank/DDBJ whole genome shotgun (WGS) entry which is preliminary data.</text>
</comment>
<dbReference type="PANTHER" id="PTHR30251:SF2">
    <property type="entry name" value="FIMBRIAL CHAPERONE YADV-RELATED"/>
    <property type="match status" value="1"/>
</dbReference>
<keyword evidence="6" id="KW-0143">Chaperone</keyword>
<organism evidence="10 11">
    <name type="scientific">Silvania confinis</name>
    <dbReference type="NCBI Taxonomy" id="2926470"/>
    <lineage>
        <taxon>Bacteria</taxon>
        <taxon>Pseudomonadati</taxon>
        <taxon>Pseudomonadota</taxon>
        <taxon>Gammaproteobacteria</taxon>
        <taxon>Enterobacterales</taxon>
        <taxon>Enterobacteriaceae</taxon>
        <taxon>Silvania</taxon>
    </lineage>
</organism>
<evidence type="ECO:0000256" key="6">
    <source>
        <dbReference type="ARBA" id="ARBA00023186"/>
    </source>
</evidence>
<name>A0A9J6QMI9_9ENTR</name>
<comment type="similarity">
    <text evidence="2">Belongs to the periplasmic pilus chaperone family.</text>
</comment>
<keyword evidence="4 7" id="KW-0732">Signal</keyword>
<dbReference type="GO" id="GO:0030288">
    <property type="term" value="C:outer membrane-bounded periplasmic space"/>
    <property type="evidence" value="ECO:0007669"/>
    <property type="project" value="InterPro"/>
</dbReference>
<evidence type="ECO:0000313" key="11">
    <source>
        <dbReference type="Proteomes" id="UP001061282"/>
    </source>
</evidence>
<dbReference type="Gene3D" id="2.60.40.10">
    <property type="entry name" value="Immunoglobulins"/>
    <property type="match status" value="2"/>
</dbReference>